<dbReference type="Pfam" id="PF05239">
    <property type="entry name" value="PRC"/>
    <property type="match status" value="2"/>
</dbReference>
<evidence type="ECO:0000256" key="1">
    <source>
        <dbReference type="SAM" id="SignalP"/>
    </source>
</evidence>
<accession>A0A518DR32</accession>
<dbReference type="Proteomes" id="UP000317648">
    <property type="component" value="Chromosome"/>
</dbReference>
<sequence length="428" mass="46622" precursor="true">MSISTWIRLHGFRSAAFAGLMLPVASGVALAEEKDPTANKPALELKAGEPRLALHIGSSERDFGPVTRATTLLGRHVMDTQGKLIGSVEDVAIDLEEGRGALLLLQIPGDKKGRRQVAAPWSAVSNSGEMLQLRVDRTLLEKAPSLQAGDTEKTQNRLWGAAVFEFFDVEPYWSDRTGASPWGPDSEFSKAFAAGERSKIQGEVKRINYLRPAPAATPSVQVVVATADGDKVAHMGPLSYLSRRNFTFNQGEKVTIDGVASKVGDAELFIASSVQGKMGSIDLRNAQGVGAWSDWSEAADQYQFALLTNLQGKVIVDADGKPVGEVVDLALLERDGRIAYAGARFEDKRDHLHAIPLSAFVASPGSETWRLEVDEKVIENTPTFAPEDWPTQIDRAWVEYVHVRYGKPLFGGAVSERDEELRKKEASK</sequence>
<dbReference type="EMBL" id="CP036433">
    <property type="protein sequence ID" value="QDU94274.1"/>
    <property type="molecule type" value="Genomic_DNA"/>
</dbReference>
<name>A0A518DR32_9BACT</name>
<dbReference type="InterPro" id="IPR011033">
    <property type="entry name" value="PRC_barrel-like_sf"/>
</dbReference>
<evidence type="ECO:0000313" key="5">
    <source>
        <dbReference type="Proteomes" id="UP000317648"/>
    </source>
</evidence>
<dbReference type="InterPro" id="IPR027275">
    <property type="entry name" value="PRC-brl_dom"/>
</dbReference>
<organism evidence="4 5">
    <name type="scientific">Lignipirellula cremea</name>
    <dbReference type="NCBI Taxonomy" id="2528010"/>
    <lineage>
        <taxon>Bacteria</taxon>
        <taxon>Pseudomonadati</taxon>
        <taxon>Planctomycetota</taxon>
        <taxon>Planctomycetia</taxon>
        <taxon>Pirellulales</taxon>
        <taxon>Pirellulaceae</taxon>
        <taxon>Lignipirellula</taxon>
    </lineage>
</organism>
<dbReference type="SUPFAM" id="SSF50346">
    <property type="entry name" value="PRC-barrel domain"/>
    <property type="match status" value="2"/>
</dbReference>
<dbReference type="InterPro" id="IPR058837">
    <property type="entry name" value="MamS_MamX_dom"/>
</dbReference>
<dbReference type="KEGG" id="lcre:Pla8534_20630"/>
<dbReference type="Pfam" id="PF26390">
    <property type="entry name" value="MamS_MamX"/>
    <property type="match status" value="1"/>
</dbReference>
<dbReference type="Gene3D" id="2.30.30.240">
    <property type="entry name" value="PRC-barrel domain"/>
    <property type="match status" value="2"/>
</dbReference>
<feature type="domain" description="Magnetosome protein MamS/MamX" evidence="3">
    <location>
        <begin position="199"/>
        <end position="275"/>
    </location>
</feature>
<reference evidence="4 5" key="1">
    <citation type="submission" date="2019-02" db="EMBL/GenBank/DDBJ databases">
        <title>Deep-cultivation of Planctomycetes and their phenomic and genomic characterization uncovers novel biology.</title>
        <authorList>
            <person name="Wiegand S."/>
            <person name="Jogler M."/>
            <person name="Boedeker C."/>
            <person name="Pinto D."/>
            <person name="Vollmers J."/>
            <person name="Rivas-Marin E."/>
            <person name="Kohn T."/>
            <person name="Peeters S.H."/>
            <person name="Heuer A."/>
            <person name="Rast P."/>
            <person name="Oberbeckmann S."/>
            <person name="Bunk B."/>
            <person name="Jeske O."/>
            <person name="Meyerdierks A."/>
            <person name="Storesund J.E."/>
            <person name="Kallscheuer N."/>
            <person name="Luecker S."/>
            <person name="Lage O.M."/>
            <person name="Pohl T."/>
            <person name="Merkel B.J."/>
            <person name="Hornburger P."/>
            <person name="Mueller R.-W."/>
            <person name="Bruemmer F."/>
            <person name="Labrenz M."/>
            <person name="Spormann A.M."/>
            <person name="Op den Camp H."/>
            <person name="Overmann J."/>
            <person name="Amann R."/>
            <person name="Jetten M.S.M."/>
            <person name="Mascher T."/>
            <person name="Medema M.H."/>
            <person name="Devos D.P."/>
            <person name="Kaster A.-K."/>
            <person name="Ovreas L."/>
            <person name="Rohde M."/>
            <person name="Galperin M.Y."/>
            <person name="Jogler C."/>
        </authorList>
    </citation>
    <scope>NUCLEOTIDE SEQUENCE [LARGE SCALE GENOMIC DNA]</scope>
    <source>
        <strain evidence="4 5">Pla85_3_4</strain>
    </source>
</reference>
<feature type="domain" description="PRC-barrel" evidence="2">
    <location>
        <begin position="307"/>
        <end position="358"/>
    </location>
</feature>
<gene>
    <name evidence="4" type="ORF">Pla8534_20630</name>
</gene>
<proteinExistence type="predicted"/>
<dbReference type="RefSeq" id="WP_145052407.1">
    <property type="nucleotide sequence ID" value="NZ_CP036433.1"/>
</dbReference>
<feature type="domain" description="PRC-barrel" evidence="2">
    <location>
        <begin position="68"/>
        <end position="136"/>
    </location>
</feature>
<evidence type="ECO:0000259" key="3">
    <source>
        <dbReference type="Pfam" id="PF26390"/>
    </source>
</evidence>
<dbReference type="OrthoDB" id="286778at2"/>
<evidence type="ECO:0000313" key="4">
    <source>
        <dbReference type="EMBL" id="QDU94274.1"/>
    </source>
</evidence>
<feature type="chain" id="PRO_5021731340" evidence="1">
    <location>
        <begin position="32"/>
        <end position="428"/>
    </location>
</feature>
<evidence type="ECO:0000259" key="2">
    <source>
        <dbReference type="Pfam" id="PF05239"/>
    </source>
</evidence>
<protein>
    <submittedName>
        <fullName evidence="4">PRC-barrel domain protein</fullName>
    </submittedName>
</protein>
<feature type="signal peptide" evidence="1">
    <location>
        <begin position="1"/>
        <end position="31"/>
    </location>
</feature>
<keyword evidence="5" id="KW-1185">Reference proteome</keyword>
<dbReference type="AlphaFoldDB" id="A0A518DR32"/>
<keyword evidence="1" id="KW-0732">Signal</keyword>